<accession>A0ABW0RHK2</accession>
<feature type="signal peptide" evidence="1">
    <location>
        <begin position="1"/>
        <end position="22"/>
    </location>
</feature>
<keyword evidence="4" id="KW-1185">Reference proteome</keyword>
<sequence length="344" mass="37342">MKKLLLLLLALGLSLTILTACGSDSEKTAGASGDDKGSNGQDKVLQYTGSPGTVSYPELAEALGYLGDLKLDRVSDSTGGPENIQLTATGEIDFGSAFNGAIIKSYAQGVKIKSVIGSYGSDENTFMGFYTLEDSDIKTAKDLIGKKIGVNTLGAHAEFAIKQFLRDNGLTEDEIKKVELVVVPMASAEQILRAGQIDVVQLSGISKDKALENGGIRPVLKDIDLFGEFTAGAYFFTEKYIEENPDTVKTFVEGVAKAIEWARTTPQEEVVAKLEEIVSSREGNEPTENLKYWKSTGIAEKGGVIAEKEFQIWIDWLVQNGELKEGQVKLEDLYTNEFNPFAKQ</sequence>
<keyword evidence="1" id="KW-0732">Signal</keyword>
<dbReference type="InterPro" id="IPR027939">
    <property type="entry name" value="NMT1/THI5"/>
</dbReference>
<evidence type="ECO:0000256" key="1">
    <source>
        <dbReference type="SAM" id="SignalP"/>
    </source>
</evidence>
<name>A0ABW0RHK2_9BACL</name>
<evidence type="ECO:0000259" key="2">
    <source>
        <dbReference type="Pfam" id="PF09084"/>
    </source>
</evidence>
<dbReference type="EMBL" id="JBHSNQ010000195">
    <property type="protein sequence ID" value="MFC5543398.1"/>
    <property type="molecule type" value="Genomic_DNA"/>
</dbReference>
<evidence type="ECO:0000313" key="4">
    <source>
        <dbReference type="Proteomes" id="UP001595978"/>
    </source>
</evidence>
<comment type="caution">
    <text evidence="3">The sequence shown here is derived from an EMBL/GenBank/DDBJ whole genome shotgun (WGS) entry which is preliminary data.</text>
</comment>
<organism evidence="3 4">
    <name type="scientific">Ureibacillus suwonensis</name>
    <dbReference type="NCBI Taxonomy" id="313007"/>
    <lineage>
        <taxon>Bacteria</taxon>
        <taxon>Bacillati</taxon>
        <taxon>Bacillota</taxon>
        <taxon>Bacilli</taxon>
        <taxon>Bacillales</taxon>
        <taxon>Caryophanaceae</taxon>
        <taxon>Ureibacillus</taxon>
    </lineage>
</organism>
<dbReference type="Proteomes" id="UP001595978">
    <property type="component" value="Unassembled WGS sequence"/>
</dbReference>
<evidence type="ECO:0000313" key="3">
    <source>
        <dbReference type="EMBL" id="MFC5543398.1"/>
    </source>
</evidence>
<dbReference type="Gene3D" id="3.40.190.10">
    <property type="entry name" value="Periplasmic binding protein-like II"/>
    <property type="match status" value="2"/>
</dbReference>
<dbReference type="PANTHER" id="PTHR31528">
    <property type="entry name" value="4-AMINO-5-HYDROXYMETHYL-2-METHYLPYRIMIDINE PHOSPHATE SYNTHASE THI11-RELATED"/>
    <property type="match status" value="1"/>
</dbReference>
<dbReference type="RefSeq" id="WP_390310750.1">
    <property type="nucleotide sequence ID" value="NZ_JBHSNQ010000195.1"/>
</dbReference>
<dbReference type="Pfam" id="PF09084">
    <property type="entry name" value="NMT1"/>
    <property type="match status" value="1"/>
</dbReference>
<dbReference type="PROSITE" id="PS51257">
    <property type="entry name" value="PROKAR_LIPOPROTEIN"/>
    <property type="match status" value="1"/>
</dbReference>
<protein>
    <submittedName>
        <fullName evidence="3">ABC transporter substrate-binding protein</fullName>
    </submittedName>
</protein>
<feature type="chain" id="PRO_5045574572" evidence="1">
    <location>
        <begin position="23"/>
        <end position="344"/>
    </location>
</feature>
<proteinExistence type="predicted"/>
<dbReference type="PANTHER" id="PTHR31528:SF15">
    <property type="entry name" value="RIBOFLAVIN-BINDING PROTEIN RIBY"/>
    <property type="match status" value="1"/>
</dbReference>
<gene>
    <name evidence="3" type="ORF">ACFPOH_16935</name>
</gene>
<dbReference type="InterPro" id="IPR015168">
    <property type="entry name" value="SsuA/THI5"/>
</dbReference>
<dbReference type="SUPFAM" id="SSF53850">
    <property type="entry name" value="Periplasmic binding protein-like II"/>
    <property type="match status" value="1"/>
</dbReference>
<reference evidence="4" key="1">
    <citation type="journal article" date="2019" name="Int. J. Syst. Evol. Microbiol.">
        <title>The Global Catalogue of Microorganisms (GCM) 10K type strain sequencing project: providing services to taxonomists for standard genome sequencing and annotation.</title>
        <authorList>
            <consortium name="The Broad Institute Genomics Platform"/>
            <consortium name="The Broad Institute Genome Sequencing Center for Infectious Disease"/>
            <person name="Wu L."/>
            <person name="Ma J."/>
        </authorList>
    </citation>
    <scope>NUCLEOTIDE SEQUENCE [LARGE SCALE GENOMIC DNA]</scope>
    <source>
        <strain evidence="4">CCUG 56331</strain>
    </source>
</reference>
<feature type="domain" description="SsuA/THI5-like" evidence="2">
    <location>
        <begin position="77"/>
        <end position="268"/>
    </location>
</feature>